<evidence type="ECO:0000313" key="1">
    <source>
        <dbReference type="EMBL" id="RZS95996.1"/>
    </source>
</evidence>
<dbReference type="EMBL" id="SGXG01000001">
    <property type="protein sequence ID" value="RZS95996.1"/>
    <property type="molecule type" value="Genomic_DNA"/>
</dbReference>
<keyword evidence="2" id="KW-1185">Reference proteome</keyword>
<dbReference type="AlphaFoldDB" id="A0A4Q7P792"/>
<protein>
    <submittedName>
        <fullName evidence="1">Uncharacterized protein</fullName>
    </submittedName>
</protein>
<reference evidence="1 2" key="1">
    <citation type="submission" date="2019-02" db="EMBL/GenBank/DDBJ databases">
        <title>Genomic Encyclopedia of Archaeal and Bacterial Type Strains, Phase II (KMG-II): from individual species to whole genera.</title>
        <authorList>
            <person name="Goeker M."/>
        </authorList>
    </citation>
    <scope>NUCLEOTIDE SEQUENCE [LARGE SCALE GENOMIC DNA]</scope>
    <source>
        <strain evidence="1 2">DSM 21411</strain>
    </source>
</reference>
<proteinExistence type="predicted"/>
<dbReference type="RefSeq" id="WP_130275014.1">
    <property type="nucleotide sequence ID" value="NZ_SGXG01000001.1"/>
</dbReference>
<gene>
    <name evidence="1" type="ORF">BC751_1550</name>
</gene>
<organism evidence="1 2">
    <name type="scientific">Cecembia calidifontis</name>
    <dbReference type="NCBI Taxonomy" id="1187080"/>
    <lineage>
        <taxon>Bacteria</taxon>
        <taxon>Pseudomonadati</taxon>
        <taxon>Bacteroidota</taxon>
        <taxon>Cytophagia</taxon>
        <taxon>Cytophagales</taxon>
        <taxon>Cyclobacteriaceae</taxon>
        <taxon>Cecembia</taxon>
    </lineage>
</organism>
<sequence>MGPRILFFTIFILGTPLFTVAQKFNKQAHLIDLHEIKEITVFYPSSRIEVVGKGMGQVHYDSASAISAQINADLIKERLHLFEKAHFFPLEEIPHMELYSLGLMELADKASKNAPLEDLRVTPTLFSMLSKTDTPYSMLIYHDGFVRKRGNMTGEMFKSIGIGLATLGNYAPIPVSNASNIFIFIIDKEQGHAVFAKKYEGEEIHPLKKKTLAKQYKYLFKDFH</sequence>
<dbReference type="Proteomes" id="UP000292209">
    <property type="component" value="Unassembled WGS sequence"/>
</dbReference>
<comment type="caution">
    <text evidence="1">The sequence shown here is derived from an EMBL/GenBank/DDBJ whole genome shotgun (WGS) entry which is preliminary data.</text>
</comment>
<accession>A0A4Q7P792</accession>
<name>A0A4Q7P792_9BACT</name>
<evidence type="ECO:0000313" key="2">
    <source>
        <dbReference type="Proteomes" id="UP000292209"/>
    </source>
</evidence>
<dbReference type="OrthoDB" id="836336at2"/>